<dbReference type="AlphaFoldDB" id="A0A3P7J7G6"/>
<dbReference type="PANTHER" id="PTHR24096">
    <property type="entry name" value="LONG-CHAIN-FATTY-ACID--COA LIGASE"/>
    <property type="match status" value="1"/>
</dbReference>
<comment type="subcellular location">
    <subcellularLocation>
        <location evidence="1">Peroxisome</location>
    </subcellularLocation>
</comment>
<sequence length="366" mass="40098">MRWNTDNIEKENCLVSFQGSSTAPPPKQVDFSSQTIPELIYTRADSDRVAVVFDAERVSFTFAKVASEMETLAAGFLSIGLVPDDRILICGSNHSQVFLSAFAASRAGLVFSLANPNFHDEEAFCHALKLGNFRAVVCFRAPEAHDYLHSLLVRICPELIGSHRGELKSAALPNLSHIILAEEEHRHGLGTTAEPKLVAISHFQLLNGARAVVTSFGIKKDANFLQQSLACALPLFRLPIFALVCLSPFLTDSRTVFPEPQPLPRNLFASVKKYSCSTLLTNGVALRLLLKISETQRVKLDSIEQILLLGDRVSKEALQSIQKQANNVKIIAVGYMLTETGSIPIMGDATTDFTRMVGRAIAGYKV</sequence>
<evidence type="ECO:0000259" key="3">
    <source>
        <dbReference type="Pfam" id="PF00501"/>
    </source>
</evidence>
<dbReference type="SUPFAM" id="SSF56801">
    <property type="entry name" value="Acetyl-CoA synthetase-like"/>
    <property type="match status" value="1"/>
</dbReference>
<keyword evidence="2" id="KW-0576">Peroxisome</keyword>
<evidence type="ECO:0000256" key="1">
    <source>
        <dbReference type="ARBA" id="ARBA00004275"/>
    </source>
</evidence>
<dbReference type="STRING" id="334426.A0A3P7J7G6"/>
<dbReference type="Pfam" id="PF00501">
    <property type="entry name" value="AMP-binding"/>
    <property type="match status" value="2"/>
</dbReference>
<name>A0A3P7J7G6_ANGCS</name>
<dbReference type="EMBL" id="UYYA01001550">
    <property type="protein sequence ID" value="VDM55485.1"/>
    <property type="molecule type" value="Genomic_DNA"/>
</dbReference>
<evidence type="ECO:0000313" key="5">
    <source>
        <dbReference type="Proteomes" id="UP000267027"/>
    </source>
</evidence>
<accession>A0A3P7J7G6</accession>
<organism evidence="4 5">
    <name type="scientific">Angiostrongylus costaricensis</name>
    <name type="common">Nematode worm</name>
    <dbReference type="NCBI Taxonomy" id="334426"/>
    <lineage>
        <taxon>Eukaryota</taxon>
        <taxon>Metazoa</taxon>
        <taxon>Ecdysozoa</taxon>
        <taxon>Nematoda</taxon>
        <taxon>Chromadorea</taxon>
        <taxon>Rhabditida</taxon>
        <taxon>Rhabditina</taxon>
        <taxon>Rhabditomorpha</taxon>
        <taxon>Strongyloidea</taxon>
        <taxon>Metastrongylidae</taxon>
        <taxon>Angiostrongylus</taxon>
    </lineage>
</organism>
<dbReference type="OrthoDB" id="10253115at2759"/>
<feature type="domain" description="AMP-dependent synthetase/ligase" evidence="3">
    <location>
        <begin position="190"/>
        <end position="364"/>
    </location>
</feature>
<dbReference type="GO" id="GO:0005777">
    <property type="term" value="C:peroxisome"/>
    <property type="evidence" value="ECO:0007669"/>
    <property type="project" value="UniProtKB-SubCell"/>
</dbReference>
<proteinExistence type="predicted"/>
<keyword evidence="5" id="KW-1185">Reference proteome</keyword>
<protein>
    <recommendedName>
        <fullName evidence="3">AMP-dependent synthetase/ligase domain-containing protein</fullName>
    </recommendedName>
</protein>
<dbReference type="Gene3D" id="3.40.50.980">
    <property type="match status" value="2"/>
</dbReference>
<dbReference type="InterPro" id="IPR000873">
    <property type="entry name" value="AMP-dep_synth/lig_dom"/>
</dbReference>
<dbReference type="Gene3D" id="2.30.38.10">
    <property type="entry name" value="Luciferase, Domain 3"/>
    <property type="match status" value="1"/>
</dbReference>
<dbReference type="Proteomes" id="UP000267027">
    <property type="component" value="Unassembled WGS sequence"/>
</dbReference>
<evidence type="ECO:0000256" key="2">
    <source>
        <dbReference type="ARBA" id="ARBA00023140"/>
    </source>
</evidence>
<gene>
    <name evidence="4" type="ORF">ACOC_LOCUS3900</name>
</gene>
<reference evidence="4 5" key="1">
    <citation type="submission" date="2018-11" db="EMBL/GenBank/DDBJ databases">
        <authorList>
            <consortium name="Pathogen Informatics"/>
        </authorList>
    </citation>
    <scope>NUCLEOTIDE SEQUENCE [LARGE SCALE GENOMIC DNA]</scope>
    <source>
        <strain evidence="4 5">Costa Rica</strain>
    </source>
</reference>
<evidence type="ECO:0000313" key="4">
    <source>
        <dbReference type="EMBL" id="VDM55485.1"/>
    </source>
</evidence>
<feature type="domain" description="AMP-dependent synthetase/ligase" evidence="3">
    <location>
        <begin position="45"/>
        <end position="143"/>
    </location>
</feature>